<sequence>MLSAVEECVGKLEESIEDSKELDNTLREIIDNLREQPKDFVAMCFSSNKDIMQELIDSQMKKLTERNDALEAMVMTLKKKTMVTMMALSTRIDELEGELALCRAAVGKGVSSVALSNEDVPKLKKFVGTRSVCDVDNFLWRMESYFHAKGITDDAVKGQFYPEFTEKEAQAKLQGITQRGTVGEYV</sequence>
<accession>A0A7J8XXA2</accession>
<dbReference type="AlphaFoldDB" id="A0A7J8XXA2"/>
<name>A0A7J8XXA2_GOSAI</name>
<keyword evidence="1" id="KW-0175">Coiled coil</keyword>
<proteinExistence type="predicted"/>
<evidence type="ECO:0000313" key="2">
    <source>
        <dbReference type="EMBL" id="MBA0691915.1"/>
    </source>
</evidence>
<evidence type="ECO:0000256" key="1">
    <source>
        <dbReference type="SAM" id="Coils"/>
    </source>
</evidence>
<feature type="coiled-coil region" evidence="1">
    <location>
        <begin position="12"/>
        <end position="80"/>
    </location>
</feature>
<keyword evidence="3" id="KW-1185">Reference proteome</keyword>
<comment type="caution">
    <text evidence="2">The sequence shown here is derived from an EMBL/GenBank/DDBJ whole genome shotgun (WGS) entry which is preliminary data.</text>
</comment>
<dbReference type="Proteomes" id="UP000593577">
    <property type="component" value="Unassembled WGS sequence"/>
</dbReference>
<evidence type="ECO:0000313" key="3">
    <source>
        <dbReference type="Proteomes" id="UP000593577"/>
    </source>
</evidence>
<reference evidence="2 3" key="1">
    <citation type="journal article" date="2019" name="Genome Biol. Evol.">
        <title>Insights into the evolution of the New World diploid cottons (Gossypium, subgenus Houzingenia) based on genome sequencing.</title>
        <authorList>
            <person name="Grover C.E."/>
            <person name="Arick M.A. 2nd"/>
            <person name="Thrash A."/>
            <person name="Conover J.L."/>
            <person name="Sanders W.S."/>
            <person name="Peterson D.G."/>
            <person name="Frelichowski J.E."/>
            <person name="Scheffler J.A."/>
            <person name="Scheffler B.E."/>
            <person name="Wendel J.F."/>
        </authorList>
    </citation>
    <scope>NUCLEOTIDE SEQUENCE [LARGE SCALE GENOMIC DNA]</scope>
    <source>
        <strain evidence="2">185</strain>
        <tissue evidence="2">Leaf</tissue>
    </source>
</reference>
<dbReference type="EMBL" id="JABFAA010000009">
    <property type="protein sequence ID" value="MBA0691915.1"/>
    <property type="molecule type" value="Genomic_DNA"/>
</dbReference>
<protein>
    <submittedName>
        <fullName evidence="2">Uncharacterized protein</fullName>
    </submittedName>
</protein>
<organism evidence="2 3">
    <name type="scientific">Gossypium aridum</name>
    <name type="common">American cotton</name>
    <name type="synonym">Erioxylum aridum</name>
    <dbReference type="NCBI Taxonomy" id="34290"/>
    <lineage>
        <taxon>Eukaryota</taxon>
        <taxon>Viridiplantae</taxon>
        <taxon>Streptophyta</taxon>
        <taxon>Embryophyta</taxon>
        <taxon>Tracheophyta</taxon>
        <taxon>Spermatophyta</taxon>
        <taxon>Magnoliopsida</taxon>
        <taxon>eudicotyledons</taxon>
        <taxon>Gunneridae</taxon>
        <taxon>Pentapetalae</taxon>
        <taxon>rosids</taxon>
        <taxon>malvids</taxon>
        <taxon>Malvales</taxon>
        <taxon>Malvaceae</taxon>
        <taxon>Malvoideae</taxon>
        <taxon>Gossypium</taxon>
    </lineage>
</organism>
<gene>
    <name evidence="2" type="ORF">Goari_009516</name>
</gene>